<dbReference type="Proteomes" id="UP001488838">
    <property type="component" value="Unassembled WGS sequence"/>
</dbReference>
<dbReference type="PROSITE" id="PS51311">
    <property type="entry name" value="SCGB"/>
    <property type="match status" value="1"/>
</dbReference>
<evidence type="ECO:0000313" key="4">
    <source>
        <dbReference type="EMBL" id="KAK7797090.1"/>
    </source>
</evidence>
<evidence type="ECO:0000313" key="5">
    <source>
        <dbReference type="Proteomes" id="UP001488838"/>
    </source>
</evidence>
<evidence type="ECO:0000256" key="3">
    <source>
        <dbReference type="SAM" id="MobiDB-lite"/>
    </source>
</evidence>
<comment type="subcellular location">
    <subcellularLocation>
        <location evidence="1">Secreted</location>
    </subcellularLocation>
</comment>
<organism evidence="4 5">
    <name type="scientific">Myodes glareolus</name>
    <name type="common">Bank vole</name>
    <name type="synonym">Clethrionomys glareolus</name>
    <dbReference type="NCBI Taxonomy" id="447135"/>
    <lineage>
        <taxon>Eukaryota</taxon>
        <taxon>Metazoa</taxon>
        <taxon>Chordata</taxon>
        <taxon>Craniata</taxon>
        <taxon>Vertebrata</taxon>
        <taxon>Euteleostomi</taxon>
        <taxon>Mammalia</taxon>
        <taxon>Eutheria</taxon>
        <taxon>Euarchontoglires</taxon>
        <taxon>Glires</taxon>
        <taxon>Rodentia</taxon>
        <taxon>Myomorpha</taxon>
        <taxon>Muroidea</taxon>
        <taxon>Cricetidae</taxon>
        <taxon>Arvicolinae</taxon>
        <taxon>Myodes</taxon>
    </lineage>
</organism>
<feature type="region of interest" description="Disordered" evidence="3">
    <location>
        <begin position="159"/>
        <end position="185"/>
    </location>
</feature>
<dbReference type="PANTHER" id="PTHR14037:SF4">
    <property type="entry name" value="MAMMAGLOBIN-B"/>
    <property type="match status" value="1"/>
</dbReference>
<dbReference type="InterPro" id="IPR035960">
    <property type="entry name" value="Secretoglobin_sf"/>
</dbReference>
<proteinExistence type="predicted"/>
<accession>A0AAW0H708</accession>
<sequence length="185" mass="20282">MNFCLVDLIYGEREYDDNGPGGLQARQKLRLEQYRVPGQAAESGGWIRPTHKGFLNLKLVLVFMLAAIPICCYASSEFCGGVGSGFCGGVGGSGCHAMDDVVAQIMNSSVSVDDFQGVVKSYVFLPFDKKAVAKLKQCFLDQSEETLANVKVMVNLHPTTDENRDNDPYRSTGLSSQDPVEEWKE</sequence>
<gene>
    <name evidence="4" type="ORF">U0070_019438</name>
</gene>
<dbReference type="GO" id="GO:0005615">
    <property type="term" value="C:extracellular space"/>
    <property type="evidence" value="ECO:0007669"/>
    <property type="project" value="TreeGrafter"/>
</dbReference>
<dbReference type="InterPro" id="IPR016126">
    <property type="entry name" value="Secretoglobin"/>
</dbReference>
<protein>
    <submittedName>
        <fullName evidence="4">Uncharacterized protein</fullName>
    </submittedName>
</protein>
<evidence type="ECO:0000256" key="1">
    <source>
        <dbReference type="ARBA" id="ARBA00004613"/>
    </source>
</evidence>
<evidence type="ECO:0000256" key="2">
    <source>
        <dbReference type="ARBA" id="ARBA00022525"/>
    </source>
</evidence>
<feature type="compositionally biased region" description="Basic and acidic residues" evidence="3">
    <location>
        <begin position="159"/>
        <end position="168"/>
    </location>
</feature>
<name>A0AAW0H708_MYOGA</name>
<dbReference type="Pfam" id="PF01099">
    <property type="entry name" value="Uteroglobin"/>
    <property type="match status" value="1"/>
</dbReference>
<keyword evidence="2" id="KW-0964">Secreted</keyword>
<dbReference type="EMBL" id="JBBHLL010000907">
    <property type="protein sequence ID" value="KAK7797090.1"/>
    <property type="molecule type" value="Genomic_DNA"/>
</dbReference>
<reference evidence="4 5" key="1">
    <citation type="journal article" date="2023" name="bioRxiv">
        <title>Conserved and derived expression patterns and positive selection on dental genes reveal complex evolutionary context of ever-growing rodent molars.</title>
        <authorList>
            <person name="Calamari Z.T."/>
            <person name="Song A."/>
            <person name="Cohen E."/>
            <person name="Akter M."/>
            <person name="Roy R.D."/>
            <person name="Hallikas O."/>
            <person name="Christensen M.M."/>
            <person name="Li P."/>
            <person name="Marangoni P."/>
            <person name="Jernvall J."/>
            <person name="Klein O.D."/>
        </authorList>
    </citation>
    <scope>NUCLEOTIDE SEQUENCE [LARGE SCALE GENOMIC DNA]</scope>
    <source>
        <strain evidence="4">V071</strain>
    </source>
</reference>
<comment type="caution">
    <text evidence="4">The sequence shown here is derived from an EMBL/GenBank/DDBJ whole genome shotgun (WGS) entry which is preliminary data.</text>
</comment>
<dbReference type="AlphaFoldDB" id="A0AAW0H708"/>
<dbReference type="GO" id="GO:0030521">
    <property type="term" value="P:androgen receptor signaling pathway"/>
    <property type="evidence" value="ECO:0007669"/>
    <property type="project" value="TreeGrafter"/>
</dbReference>
<dbReference type="SUPFAM" id="SSF48201">
    <property type="entry name" value="Uteroglobin-like"/>
    <property type="match status" value="1"/>
</dbReference>
<keyword evidence="5" id="KW-1185">Reference proteome</keyword>
<dbReference type="PANTHER" id="PTHR14037">
    <property type="entry name" value="MAMMAGLOBIN-RELATED"/>
    <property type="match status" value="1"/>
</dbReference>